<evidence type="ECO:0000256" key="2">
    <source>
        <dbReference type="RuleBase" id="RU004429"/>
    </source>
</evidence>
<dbReference type="RefSeq" id="WP_201329875.1">
    <property type="nucleotide sequence ID" value="NZ_AP023215.1"/>
</dbReference>
<gene>
    <name evidence="3" type="primary">nuoJ</name>
    <name evidence="3" type="ORF">PADco_1150</name>
</gene>
<evidence type="ECO:0000256" key="1">
    <source>
        <dbReference type="ARBA" id="ARBA00005698"/>
    </source>
</evidence>
<evidence type="ECO:0000313" key="3">
    <source>
        <dbReference type="EMBL" id="BCG49535.1"/>
    </source>
</evidence>
<keyword evidence="2" id="KW-1133">Transmembrane helix</keyword>
<dbReference type="PANTHER" id="PTHR33269">
    <property type="entry name" value="NADH-UBIQUINONE OXIDOREDUCTASE CHAIN 6"/>
    <property type="match status" value="1"/>
</dbReference>
<feature type="transmembrane region" description="Helical" evidence="2">
    <location>
        <begin position="6"/>
        <end position="25"/>
    </location>
</feature>
<comment type="function">
    <text evidence="2">NDH-1 shuttles electrons from NADH, via FMN and iron-sulfur (Fe-S) centers, to quinones in the respiratory chain. Couples the redox reaction to proton translocation (for every two electrons transferred, four hydrogen ions are translocated across the cytoplasmic membrane), and thus conserves the redox energy in a proton gradient.</text>
</comment>
<dbReference type="GO" id="GO:0005886">
    <property type="term" value="C:plasma membrane"/>
    <property type="evidence" value="ECO:0007669"/>
    <property type="project" value="UniProtKB-SubCell"/>
</dbReference>
<dbReference type="InterPro" id="IPR001457">
    <property type="entry name" value="NADH_UbQ/plastoQ_OxRdtase_su6"/>
</dbReference>
<sequence>MELKSILFYILSIITIISSLCIGIVKNVVHSALFLMLSFFSSAGLWALLNAEFLSLILILIYVGAIMILFLFIIMMLDLNIYKNHKNLLKFLILVVILGFLMTFKIIKTLLNGFLVNNFCKKKILITSNTIGSIKELGILIYTKYIYIFEIASVILLATTISVTILTLRSRKDRKYYSSSDAIKVQPSDRIRVIKMKSENN</sequence>
<evidence type="ECO:0000313" key="4">
    <source>
        <dbReference type="Proteomes" id="UP000595708"/>
    </source>
</evidence>
<keyword evidence="2" id="KW-0520">NAD</keyword>
<feature type="transmembrane region" description="Helical" evidence="2">
    <location>
        <begin position="55"/>
        <end position="76"/>
    </location>
</feature>
<reference evidence="3 4" key="1">
    <citation type="journal article" date="2020" name="Genome Biol. Evol.">
        <title>Comparative Genomics Underlines Multiple Roles of Profftella, an Obligate Symbiont of Psyllids: Providing Toxins, Vitamins, and Carotenoids.</title>
        <authorList>
            <person name="Nakabachi A."/>
            <person name="Piel J."/>
            <person name="Malenovsky I."/>
            <person name="Hirose Y."/>
        </authorList>
    </citation>
    <scope>NUCLEOTIDE SEQUENCE [LARGE SCALE GENOMIC DNA]</scope>
    <source>
        <strain evidence="3 4">Dco</strain>
    </source>
</reference>
<feature type="transmembrane region" description="Helical" evidence="2">
    <location>
        <begin position="88"/>
        <end position="107"/>
    </location>
</feature>
<organism evidence="3 4">
    <name type="scientific">Candidatus Profftella armatura</name>
    <name type="common">Diaphorina cf. continua</name>
    <dbReference type="NCBI Taxonomy" id="2661583"/>
    <lineage>
        <taxon>Bacteria</taxon>
        <taxon>Pseudomonadati</taxon>
        <taxon>Pseudomonadota</taxon>
        <taxon>Betaproteobacteria</taxon>
        <taxon>Candidatus Profftella</taxon>
    </lineage>
</organism>
<dbReference type="EC" id="7.1.1.-" evidence="2"/>
<dbReference type="Proteomes" id="UP000595708">
    <property type="component" value="Chromosome"/>
</dbReference>
<keyword evidence="2" id="KW-0472">Membrane</keyword>
<feature type="transmembrane region" description="Helical" evidence="2">
    <location>
        <begin position="32"/>
        <end position="49"/>
    </location>
</feature>
<dbReference type="PANTHER" id="PTHR33269:SF17">
    <property type="entry name" value="NADH-UBIQUINONE OXIDOREDUCTASE CHAIN 6"/>
    <property type="match status" value="1"/>
</dbReference>
<proteinExistence type="inferred from homology"/>
<comment type="catalytic activity">
    <reaction evidence="2">
        <text>a quinone + NADH + 5 H(+)(in) = a quinol + NAD(+) + 4 H(+)(out)</text>
        <dbReference type="Rhea" id="RHEA:57888"/>
        <dbReference type="ChEBI" id="CHEBI:15378"/>
        <dbReference type="ChEBI" id="CHEBI:24646"/>
        <dbReference type="ChEBI" id="CHEBI:57540"/>
        <dbReference type="ChEBI" id="CHEBI:57945"/>
        <dbReference type="ChEBI" id="CHEBI:132124"/>
    </reaction>
</comment>
<dbReference type="EMBL" id="AP023215">
    <property type="protein sequence ID" value="BCG49535.1"/>
    <property type="molecule type" value="Genomic_DNA"/>
</dbReference>
<keyword evidence="4" id="KW-1185">Reference proteome</keyword>
<dbReference type="NCBIfam" id="NF005164">
    <property type="entry name" value="PRK06638.1-4"/>
    <property type="match status" value="1"/>
</dbReference>
<dbReference type="KEGG" id="parm:PADco_1150"/>
<dbReference type="GO" id="GO:0008137">
    <property type="term" value="F:NADH dehydrogenase (ubiquinone) activity"/>
    <property type="evidence" value="ECO:0007669"/>
    <property type="project" value="UniProtKB-UniRule"/>
</dbReference>
<comment type="subcellular location">
    <subcellularLocation>
        <location evidence="2">Cell membrane</location>
        <topology evidence="2">Multi-pass membrane protein</topology>
    </subcellularLocation>
</comment>
<keyword evidence="2" id="KW-1003">Cell membrane</keyword>
<keyword evidence="2" id="KW-0812">Transmembrane</keyword>
<dbReference type="Gene3D" id="1.20.120.1200">
    <property type="entry name" value="NADH-ubiquinone/plastoquinone oxidoreductase chain 6, subunit NuoJ"/>
    <property type="match status" value="1"/>
</dbReference>
<feature type="transmembrane region" description="Helical" evidence="2">
    <location>
        <begin position="145"/>
        <end position="168"/>
    </location>
</feature>
<dbReference type="AlphaFoldDB" id="A0A7R7AB04"/>
<protein>
    <recommendedName>
        <fullName evidence="2">NADH-quinone oxidoreductase subunit J</fullName>
        <ecNumber evidence="2">7.1.1.-</ecNumber>
    </recommendedName>
</protein>
<dbReference type="InterPro" id="IPR042106">
    <property type="entry name" value="Nuo/plastoQ_OxRdtase_6_NuoJ"/>
</dbReference>
<accession>A0A7R7AB04</accession>
<keyword evidence="2" id="KW-0874">Quinone</keyword>
<comment type="similarity">
    <text evidence="1 2">Belongs to the complex I subunit 6 family.</text>
</comment>
<name>A0A7R7AB04_9PROT</name>
<dbReference type="Pfam" id="PF00499">
    <property type="entry name" value="Oxidored_q3"/>
    <property type="match status" value="1"/>
</dbReference>
<dbReference type="GO" id="GO:0048038">
    <property type="term" value="F:quinone binding"/>
    <property type="evidence" value="ECO:0007669"/>
    <property type="project" value="UniProtKB-UniRule"/>
</dbReference>